<feature type="domain" description="Glycosyl transferase family 1" evidence="9">
    <location>
        <begin position="290"/>
        <end position="439"/>
    </location>
</feature>
<reference evidence="11 12" key="1">
    <citation type="submission" date="2019-09" db="EMBL/GenBank/DDBJ databases">
        <title>Segnochrobactrum spirostomi gen. nov., sp. nov., isolated from the ciliate Spirostomum cf. yagiui and description of a novel family, Segnochrobactraceae fam. nov. within the order Rhizobiales of the class Alphaproteobacteria.</title>
        <authorList>
            <person name="Akter S."/>
            <person name="Shazib S.U.A."/>
            <person name="Shin M.K."/>
        </authorList>
    </citation>
    <scope>NUCLEOTIDE SEQUENCE [LARGE SCALE GENOMIC DNA]</scope>
    <source>
        <strain evidence="11 12">Sp-1</strain>
    </source>
</reference>
<proteinExistence type="inferred from homology"/>
<name>A0A6A7XYU6_9HYPH</name>
<dbReference type="AlphaFoldDB" id="A0A6A7XYU6"/>
<dbReference type="EMBL" id="VWNA01000001">
    <property type="protein sequence ID" value="MQT11625.1"/>
    <property type="molecule type" value="Genomic_DNA"/>
</dbReference>
<dbReference type="HAMAP" id="MF_00484">
    <property type="entry name" value="Glycogen_synth"/>
    <property type="match status" value="1"/>
</dbReference>
<dbReference type="NCBIfam" id="NF001899">
    <property type="entry name" value="PRK00654.1-2"/>
    <property type="match status" value="1"/>
</dbReference>
<evidence type="ECO:0000256" key="7">
    <source>
        <dbReference type="ARBA" id="ARBA00023056"/>
    </source>
</evidence>
<dbReference type="Pfam" id="PF00534">
    <property type="entry name" value="Glycos_transf_1"/>
    <property type="match status" value="1"/>
</dbReference>
<dbReference type="InterPro" id="IPR001296">
    <property type="entry name" value="Glyco_trans_1"/>
</dbReference>
<comment type="caution">
    <text evidence="11">The sequence shown here is derived from an EMBL/GenBank/DDBJ whole genome shotgun (WGS) entry which is preliminary data.</text>
</comment>
<organism evidence="11 12">
    <name type="scientific">Segnochrobactrum spirostomi</name>
    <dbReference type="NCBI Taxonomy" id="2608987"/>
    <lineage>
        <taxon>Bacteria</taxon>
        <taxon>Pseudomonadati</taxon>
        <taxon>Pseudomonadota</taxon>
        <taxon>Alphaproteobacteria</taxon>
        <taxon>Hyphomicrobiales</taxon>
        <taxon>Segnochrobactraceae</taxon>
        <taxon>Segnochrobactrum</taxon>
    </lineage>
</organism>
<keyword evidence="5 8" id="KW-0328">Glycosyltransferase</keyword>
<evidence type="ECO:0000259" key="9">
    <source>
        <dbReference type="Pfam" id="PF00534"/>
    </source>
</evidence>
<comment type="function">
    <text evidence="2 8">Synthesizes alpha-1,4-glucan chains using ADP-glucose.</text>
</comment>
<dbReference type="Gene3D" id="3.40.50.2000">
    <property type="entry name" value="Glycogen Phosphorylase B"/>
    <property type="match status" value="2"/>
</dbReference>
<evidence type="ECO:0000256" key="1">
    <source>
        <dbReference type="ARBA" id="ARBA00001478"/>
    </source>
</evidence>
<keyword evidence="7 8" id="KW-0320">Glycogen biosynthesis</keyword>
<dbReference type="PANTHER" id="PTHR45825">
    <property type="entry name" value="GRANULE-BOUND STARCH SYNTHASE 1, CHLOROPLASTIC/AMYLOPLASTIC"/>
    <property type="match status" value="1"/>
</dbReference>
<accession>A0A6A7XYU6</accession>
<dbReference type="GO" id="GO:0005978">
    <property type="term" value="P:glycogen biosynthetic process"/>
    <property type="evidence" value="ECO:0007669"/>
    <property type="project" value="UniProtKB-UniRule"/>
</dbReference>
<evidence type="ECO:0000259" key="10">
    <source>
        <dbReference type="Pfam" id="PF08323"/>
    </source>
</evidence>
<evidence type="ECO:0000256" key="2">
    <source>
        <dbReference type="ARBA" id="ARBA00002764"/>
    </source>
</evidence>
<sequence length="511" mass="54672">MRVLFVTSEMAGFSKAGGLGDVSASLPRALRARGLDIRVLMPAYPGVLAKIGPIEIVAQLPGLSDVPAAQLGYTLLDDGQGVFVLICPELYERPGTSYVDAHGRDFEDNDVRFARLGLAAAQIAGGVLPGWQPETVHAHDWPASFALAYTRWTQAPVSTVLTVHNLAHQGIFPKERLGPLGVPDYAFAMEGVEFHDQISFLKAGLFYADRVTTVSPTYAREITTEALGCGLHGLLAGIADAGRLDGIVNGIDEQWGIRDGVRLPERSSAREAARRAQARFVRTSLCLAPSRGPLFGMLSRLVPQKGIDLVIDLAGEIVRRGGQIAAIGMGDPDLERGMLGLSKRYPGSVGTLIGYAEPLAARITAGSDFLLMPSRFEPCGLSQMYAQTCGSLPIAHATGGLNDTVRDGVTGFLFRRFSRTDFRGALERAFETYADAPRLRAMRAEAAAQDFGWGRSAHAYENIYRASRGLPPVAAQAAEAGQTLSARVVAPVSRASTNRGLFGRGRLKLVG</sequence>
<dbReference type="InterPro" id="IPR013534">
    <property type="entry name" value="Starch_synth_cat_dom"/>
</dbReference>
<protein>
    <recommendedName>
        <fullName evidence="8">Glycogen synthase</fullName>
        <ecNumber evidence="8">2.4.1.21</ecNumber>
    </recommendedName>
    <alternativeName>
        <fullName evidence="8">Starch [bacterial glycogen] synthase</fullName>
    </alternativeName>
</protein>
<gene>
    <name evidence="8 11" type="primary">glgA</name>
    <name evidence="11" type="ORF">F0357_02835</name>
</gene>
<feature type="domain" description="Starch synthase catalytic" evidence="10">
    <location>
        <begin position="2"/>
        <end position="236"/>
    </location>
</feature>
<evidence type="ECO:0000256" key="4">
    <source>
        <dbReference type="ARBA" id="ARBA00010281"/>
    </source>
</evidence>
<evidence type="ECO:0000256" key="8">
    <source>
        <dbReference type="HAMAP-Rule" id="MF_00484"/>
    </source>
</evidence>
<dbReference type="Proteomes" id="UP000332515">
    <property type="component" value="Unassembled WGS sequence"/>
</dbReference>
<evidence type="ECO:0000256" key="3">
    <source>
        <dbReference type="ARBA" id="ARBA00004964"/>
    </source>
</evidence>
<evidence type="ECO:0000313" key="12">
    <source>
        <dbReference type="Proteomes" id="UP000332515"/>
    </source>
</evidence>
<comment type="similarity">
    <text evidence="4 8">Belongs to the glycosyltransferase 1 family. Bacterial/plant glycogen synthase subfamily.</text>
</comment>
<dbReference type="EC" id="2.4.1.21" evidence="8"/>
<evidence type="ECO:0000256" key="5">
    <source>
        <dbReference type="ARBA" id="ARBA00022676"/>
    </source>
</evidence>
<keyword evidence="6 8" id="KW-0808">Transferase</keyword>
<keyword evidence="12" id="KW-1185">Reference proteome</keyword>
<dbReference type="GO" id="GO:0004373">
    <property type="term" value="F:alpha-1,4-glucan glucosyltransferase (UDP-glucose donor) activity"/>
    <property type="evidence" value="ECO:0007669"/>
    <property type="project" value="InterPro"/>
</dbReference>
<dbReference type="Pfam" id="PF08323">
    <property type="entry name" value="Glyco_transf_5"/>
    <property type="match status" value="1"/>
</dbReference>
<dbReference type="UniPathway" id="UPA00164"/>
<dbReference type="RefSeq" id="WP_153478526.1">
    <property type="nucleotide sequence ID" value="NZ_VWNA01000001.1"/>
</dbReference>
<evidence type="ECO:0000256" key="6">
    <source>
        <dbReference type="ARBA" id="ARBA00022679"/>
    </source>
</evidence>
<dbReference type="CDD" id="cd03791">
    <property type="entry name" value="GT5_Glycogen_synthase_DULL1-like"/>
    <property type="match status" value="1"/>
</dbReference>
<dbReference type="GO" id="GO:0009011">
    <property type="term" value="F:alpha-1,4-glucan glucosyltransferase (ADP-glucose donor) activity"/>
    <property type="evidence" value="ECO:0007669"/>
    <property type="project" value="UniProtKB-UniRule"/>
</dbReference>
<feature type="binding site" evidence="8">
    <location>
        <position position="15"/>
    </location>
    <ligand>
        <name>ADP-alpha-D-glucose</name>
        <dbReference type="ChEBI" id="CHEBI:57498"/>
    </ligand>
</feature>
<dbReference type="SUPFAM" id="SSF53756">
    <property type="entry name" value="UDP-Glycosyltransferase/glycogen phosphorylase"/>
    <property type="match status" value="1"/>
</dbReference>
<comment type="catalytic activity">
    <reaction evidence="1 8">
        <text>[(1-&gt;4)-alpha-D-glucosyl](n) + ADP-alpha-D-glucose = [(1-&gt;4)-alpha-D-glucosyl](n+1) + ADP + H(+)</text>
        <dbReference type="Rhea" id="RHEA:18189"/>
        <dbReference type="Rhea" id="RHEA-COMP:9584"/>
        <dbReference type="Rhea" id="RHEA-COMP:9587"/>
        <dbReference type="ChEBI" id="CHEBI:15378"/>
        <dbReference type="ChEBI" id="CHEBI:15444"/>
        <dbReference type="ChEBI" id="CHEBI:57498"/>
        <dbReference type="ChEBI" id="CHEBI:456216"/>
        <dbReference type="EC" id="2.4.1.21"/>
    </reaction>
</comment>
<comment type="pathway">
    <text evidence="3 8">Glycan biosynthesis; glycogen biosynthesis.</text>
</comment>
<dbReference type="InterPro" id="IPR011835">
    <property type="entry name" value="GS/SS"/>
</dbReference>
<dbReference type="NCBIfam" id="TIGR02095">
    <property type="entry name" value="glgA"/>
    <property type="match status" value="1"/>
</dbReference>
<evidence type="ECO:0000313" key="11">
    <source>
        <dbReference type="EMBL" id="MQT11625.1"/>
    </source>
</evidence>
<dbReference type="PANTHER" id="PTHR45825:SF8">
    <property type="entry name" value="GLYCOGEN SYNTHASE"/>
    <property type="match status" value="1"/>
</dbReference>